<organism evidence="2 3">
    <name type="scientific">Neolentinus lepideus HHB14362 ss-1</name>
    <dbReference type="NCBI Taxonomy" id="1314782"/>
    <lineage>
        <taxon>Eukaryota</taxon>
        <taxon>Fungi</taxon>
        <taxon>Dikarya</taxon>
        <taxon>Basidiomycota</taxon>
        <taxon>Agaricomycotina</taxon>
        <taxon>Agaricomycetes</taxon>
        <taxon>Gloeophyllales</taxon>
        <taxon>Gloeophyllaceae</taxon>
        <taxon>Neolentinus</taxon>
    </lineage>
</organism>
<protein>
    <submittedName>
        <fullName evidence="2">Uncharacterized protein</fullName>
    </submittedName>
</protein>
<proteinExistence type="predicted"/>
<keyword evidence="3" id="KW-1185">Reference proteome</keyword>
<feature type="non-terminal residue" evidence="2">
    <location>
        <position position="1"/>
    </location>
</feature>
<dbReference type="EMBL" id="KV425650">
    <property type="protein sequence ID" value="KZT19114.1"/>
    <property type="molecule type" value="Genomic_DNA"/>
</dbReference>
<reference evidence="2 3" key="1">
    <citation type="journal article" date="2016" name="Mol. Biol. Evol.">
        <title>Comparative Genomics of Early-Diverging Mushroom-Forming Fungi Provides Insights into the Origins of Lignocellulose Decay Capabilities.</title>
        <authorList>
            <person name="Nagy L.G."/>
            <person name="Riley R."/>
            <person name="Tritt A."/>
            <person name="Adam C."/>
            <person name="Daum C."/>
            <person name="Floudas D."/>
            <person name="Sun H."/>
            <person name="Yadav J.S."/>
            <person name="Pangilinan J."/>
            <person name="Larsson K.H."/>
            <person name="Matsuura K."/>
            <person name="Barry K."/>
            <person name="Labutti K."/>
            <person name="Kuo R."/>
            <person name="Ohm R.A."/>
            <person name="Bhattacharya S.S."/>
            <person name="Shirouzu T."/>
            <person name="Yoshinaga Y."/>
            <person name="Martin F.M."/>
            <person name="Grigoriev I.V."/>
            <person name="Hibbett D.S."/>
        </authorList>
    </citation>
    <scope>NUCLEOTIDE SEQUENCE [LARGE SCALE GENOMIC DNA]</scope>
    <source>
        <strain evidence="2 3">HHB14362 ss-1</strain>
    </source>
</reference>
<evidence type="ECO:0000256" key="1">
    <source>
        <dbReference type="SAM" id="MobiDB-lite"/>
    </source>
</evidence>
<feature type="region of interest" description="Disordered" evidence="1">
    <location>
        <begin position="30"/>
        <end position="50"/>
    </location>
</feature>
<gene>
    <name evidence="2" type="ORF">NEOLEDRAFT_1078559</name>
</gene>
<dbReference type="InParanoid" id="A0A165N349"/>
<dbReference type="AlphaFoldDB" id="A0A165N349"/>
<name>A0A165N349_9AGAM</name>
<evidence type="ECO:0000313" key="2">
    <source>
        <dbReference type="EMBL" id="KZT19114.1"/>
    </source>
</evidence>
<accession>A0A165N349</accession>
<dbReference type="Proteomes" id="UP000076761">
    <property type="component" value="Unassembled WGS sequence"/>
</dbReference>
<sequence>VLHHCSPLHNLFHILSIPAESVEKINSVSPAPDWKPPFKTHIAQEKDRAL</sequence>
<evidence type="ECO:0000313" key="3">
    <source>
        <dbReference type="Proteomes" id="UP000076761"/>
    </source>
</evidence>